<dbReference type="Proteomes" id="UP000290624">
    <property type="component" value="Unassembled WGS sequence"/>
</dbReference>
<evidence type="ECO:0000313" key="3">
    <source>
        <dbReference type="EMBL" id="RXW32632.1"/>
    </source>
</evidence>
<gene>
    <name evidence="3" type="ORF">C1706_05610</name>
</gene>
<dbReference type="AlphaFoldDB" id="A0A4Q2EJ23"/>
<dbReference type="EMBL" id="PPCV01000003">
    <property type="protein sequence ID" value="RXW32632.1"/>
    <property type="molecule type" value="Genomic_DNA"/>
</dbReference>
<feature type="transmembrane region" description="Helical" evidence="1">
    <location>
        <begin position="37"/>
        <end position="57"/>
    </location>
</feature>
<evidence type="ECO:0000313" key="4">
    <source>
        <dbReference type="Proteomes" id="UP000290624"/>
    </source>
</evidence>
<keyword evidence="1" id="KW-0472">Membrane</keyword>
<proteinExistence type="predicted"/>
<keyword evidence="1" id="KW-1133">Transmembrane helix</keyword>
<comment type="caution">
    <text evidence="3">The sequence shown here is derived from an EMBL/GenBank/DDBJ whole genome shotgun (WGS) entry which is preliminary data.</text>
</comment>
<evidence type="ECO:0000256" key="1">
    <source>
        <dbReference type="SAM" id="Phobius"/>
    </source>
</evidence>
<dbReference type="RefSeq" id="WP_129458244.1">
    <property type="nucleotide sequence ID" value="NZ_PPCV01000003.1"/>
</dbReference>
<keyword evidence="1" id="KW-0812">Transmembrane</keyword>
<feature type="transmembrane region" description="Helical" evidence="1">
    <location>
        <begin position="95"/>
        <end position="112"/>
    </location>
</feature>
<keyword evidence="2" id="KW-0732">Signal</keyword>
<sequence length="124" mass="12356">MQRPPSTAPTVRAVLLGALLAAGAAVAVQQWTLPVAPISVAVGAAIGGAALGYVGAVSGWRGTWLPSLITGVVATLACMAVMARTGVAVLRPDYAVSWLLSVLAGTAIAIPLTRLGGKLRAEDG</sequence>
<feature type="signal peptide" evidence="2">
    <location>
        <begin position="1"/>
        <end position="27"/>
    </location>
</feature>
<protein>
    <submittedName>
        <fullName evidence="3">Uncharacterized protein</fullName>
    </submittedName>
</protein>
<keyword evidence="4" id="KW-1185">Reference proteome</keyword>
<organism evidence="3 4">
    <name type="scientific">Propioniciclava flava</name>
    <dbReference type="NCBI Taxonomy" id="2072026"/>
    <lineage>
        <taxon>Bacteria</taxon>
        <taxon>Bacillati</taxon>
        <taxon>Actinomycetota</taxon>
        <taxon>Actinomycetes</taxon>
        <taxon>Propionibacteriales</taxon>
        <taxon>Propionibacteriaceae</taxon>
        <taxon>Propioniciclava</taxon>
    </lineage>
</organism>
<reference evidence="3 4" key="1">
    <citation type="submission" date="2018-01" db="EMBL/GenBank/DDBJ databases">
        <title>Lactibacter flavus gen. nov., sp. nov., a novel bacterium of the family Propionibacteriaceae isolated from raw milk and dairy products.</title>
        <authorList>
            <person name="Wenning M."/>
            <person name="Breitenwieser F."/>
            <person name="Huptas C."/>
            <person name="von Neubeck M."/>
            <person name="Busse H.-J."/>
            <person name="Scherer S."/>
        </authorList>
    </citation>
    <scope>NUCLEOTIDE SEQUENCE [LARGE SCALE GENOMIC DNA]</scope>
    <source>
        <strain evidence="3 4">VG341</strain>
    </source>
</reference>
<feature type="chain" id="PRO_5020272946" evidence="2">
    <location>
        <begin position="28"/>
        <end position="124"/>
    </location>
</feature>
<accession>A0A4Q2EJ23</accession>
<feature type="transmembrane region" description="Helical" evidence="1">
    <location>
        <begin position="64"/>
        <end position="83"/>
    </location>
</feature>
<evidence type="ECO:0000256" key="2">
    <source>
        <dbReference type="SAM" id="SignalP"/>
    </source>
</evidence>
<name>A0A4Q2EJ23_9ACTN</name>